<protein>
    <submittedName>
        <fullName evidence="3">Major facilitator superfamily MFS_1</fullName>
    </submittedName>
</protein>
<feature type="transmembrane region" description="Helical" evidence="2">
    <location>
        <begin position="380"/>
        <end position="404"/>
    </location>
</feature>
<dbReference type="PANTHER" id="PTHR23542">
    <property type="match status" value="1"/>
</dbReference>
<dbReference type="HOGENOM" id="CLU_033532_0_1_11"/>
<feature type="transmembrane region" description="Helical" evidence="2">
    <location>
        <begin position="316"/>
        <end position="339"/>
    </location>
</feature>
<reference evidence="3 4" key="1">
    <citation type="journal article" date="2009" name="Stand. Genomic Sci.">
        <title>Complete genome sequence of Jonesia denitrificans type strain (Prevot 55134).</title>
        <authorList>
            <person name="Pukall R."/>
            <person name="Gehrich-Schroter G."/>
            <person name="Lapidus A."/>
            <person name="Nolan M."/>
            <person name="Glavina Del Rio T."/>
            <person name="Lucas S."/>
            <person name="Chen F."/>
            <person name="Tice H."/>
            <person name="Pitluck S."/>
            <person name="Cheng J.F."/>
            <person name="Copeland A."/>
            <person name="Saunders E."/>
            <person name="Brettin T."/>
            <person name="Detter J.C."/>
            <person name="Bruce D."/>
            <person name="Goodwin L."/>
            <person name="Pati A."/>
            <person name="Ivanova N."/>
            <person name="Mavromatis K."/>
            <person name="Ovchinnikova G."/>
            <person name="Chen A."/>
            <person name="Palaniappan K."/>
            <person name="Land M."/>
            <person name="Hauser L."/>
            <person name="Chang Y.J."/>
            <person name="Jeffries C.D."/>
            <person name="Chain P."/>
            <person name="Goker M."/>
            <person name="Bristow J."/>
            <person name="Eisen J.A."/>
            <person name="Markowitz V."/>
            <person name="Hugenholtz P."/>
            <person name="Kyrpides N.C."/>
            <person name="Klenk H.P."/>
            <person name="Han C."/>
        </authorList>
    </citation>
    <scope>NUCLEOTIDE SEQUENCE [LARGE SCALE GENOMIC DNA]</scope>
    <source>
        <strain evidence="4">ATCC 14870 / DSM 20603 / BCRC 15368 / CIP 55.134 / JCM 11481 / NBRC 15587 / NCTC 10816 / Prevot 55134</strain>
    </source>
</reference>
<dbReference type="RefSeq" id="WP_015770559.1">
    <property type="nucleotide sequence ID" value="NC_013174.1"/>
</dbReference>
<dbReference type="Proteomes" id="UP000000628">
    <property type="component" value="Chromosome"/>
</dbReference>
<keyword evidence="2" id="KW-0812">Transmembrane</keyword>
<feature type="transmembrane region" description="Helical" evidence="2">
    <location>
        <begin position="119"/>
        <end position="138"/>
    </location>
</feature>
<dbReference type="eggNOG" id="COG2814">
    <property type="taxonomic scope" value="Bacteria"/>
</dbReference>
<sequence length="448" mass="46205">MTHPPSQPEATRTSRNPYATVLSHPGAARFSLAGALARSPMSMVGIGIVLMIKAAHNSYALGGQVSAAYIIAQAICSPQLARLVDAHGQARVMRPAVIATATSLTLLVATTVIGAPIALAFLFAITTGMSIGSVGAMVRARWTHLITNPRELHTAYSLEAAIDEMIFVIGPIIATFLATGVSYYAGLLVPIVLVLTGGLWFLSQRATEPPVLAPDPTSPATSVLTNPAMLALIGVFIGVGGLFGATDVATLAFAEEQGDKALAGIILGIFALGSCISGLAYGARQWASPVWLRFLIGIIGLAIGATMFFFATTVWALAAIMFVTGLTISPTLINVNNMVRLVVTPRQLTEGLTWVSTALGVGVAAGSSLAGARIDAGDAHAGFTVVIASAALSVVVAIAALSTIRTRTMAPERIIDELTEDDLLEEINTTQLDGGPDAEAGKNSAPAP</sequence>
<keyword evidence="4" id="KW-1185">Reference proteome</keyword>
<gene>
    <name evidence="3" type="ordered locus">Jden_0256</name>
</gene>
<feature type="transmembrane region" description="Helical" evidence="2">
    <location>
        <begin position="351"/>
        <end position="374"/>
    </location>
</feature>
<evidence type="ECO:0000256" key="1">
    <source>
        <dbReference type="SAM" id="MobiDB-lite"/>
    </source>
</evidence>
<accession>C7QZ22</accession>
<feature type="transmembrane region" description="Helical" evidence="2">
    <location>
        <begin position="183"/>
        <end position="202"/>
    </location>
</feature>
<dbReference type="EMBL" id="CP001706">
    <property type="protein sequence ID" value="ACV07930.1"/>
    <property type="molecule type" value="Genomic_DNA"/>
</dbReference>
<dbReference type="InterPro" id="IPR036259">
    <property type="entry name" value="MFS_trans_sf"/>
</dbReference>
<dbReference type="STRING" id="471856.Jden_0256"/>
<dbReference type="GO" id="GO:0022857">
    <property type="term" value="F:transmembrane transporter activity"/>
    <property type="evidence" value="ECO:0007669"/>
    <property type="project" value="InterPro"/>
</dbReference>
<feature type="transmembrane region" description="Helical" evidence="2">
    <location>
        <begin position="263"/>
        <end position="283"/>
    </location>
</feature>
<keyword evidence="2" id="KW-1133">Transmembrane helix</keyword>
<dbReference type="KEGG" id="jde:Jden_0256"/>
<keyword evidence="2" id="KW-0472">Membrane</keyword>
<evidence type="ECO:0000256" key="2">
    <source>
        <dbReference type="SAM" id="Phobius"/>
    </source>
</evidence>
<organism evidence="3 4">
    <name type="scientific">Jonesia denitrificans (strain ATCC 14870 / DSM 20603 / BCRC 15368 / CIP 55.134 / JCM 11481 / NBRC 15587 / NCTC 10816 / Prevot 55134)</name>
    <name type="common">Listeria denitrificans</name>
    <dbReference type="NCBI Taxonomy" id="471856"/>
    <lineage>
        <taxon>Bacteria</taxon>
        <taxon>Bacillati</taxon>
        <taxon>Actinomycetota</taxon>
        <taxon>Actinomycetes</taxon>
        <taxon>Micrococcales</taxon>
        <taxon>Jonesiaceae</taxon>
        <taxon>Jonesia</taxon>
    </lineage>
</organism>
<feature type="transmembrane region" description="Helical" evidence="2">
    <location>
        <begin position="158"/>
        <end position="177"/>
    </location>
</feature>
<dbReference type="InterPro" id="IPR011701">
    <property type="entry name" value="MFS"/>
</dbReference>
<feature type="transmembrane region" description="Helical" evidence="2">
    <location>
        <begin position="290"/>
        <end position="310"/>
    </location>
</feature>
<feature type="region of interest" description="Disordered" evidence="1">
    <location>
        <begin position="427"/>
        <end position="448"/>
    </location>
</feature>
<feature type="transmembrane region" description="Helical" evidence="2">
    <location>
        <begin position="223"/>
        <end position="243"/>
    </location>
</feature>
<evidence type="ECO:0000313" key="3">
    <source>
        <dbReference type="EMBL" id="ACV07930.1"/>
    </source>
</evidence>
<dbReference type="Pfam" id="PF07690">
    <property type="entry name" value="MFS_1"/>
    <property type="match status" value="1"/>
</dbReference>
<evidence type="ECO:0000313" key="4">
    <source>
        <dbReference type="Proteomes" id="UP000000628"/>
    </source>
</evidence>
<dbReference type="Gene3D" id="1.20.1250.20">
    <property type="entry name" value="MFS general substrate transporter like domains"/>
    <property type="match status" value="1"/>
</dbReference>
<dbReference type="PANTHER" id="PTHR23542:SF1">
    <property type="entry name" value="MAJOR FACILITATOR SUPERFAMILY (MFS) PROFILE DOMAIN-CONTAINING PROTEIN"/>
    <property type="match status" value="1"/>
</dbReference>
<name>C7QZ22_JONDD</name>
<dbReference type="SUPFAM" id="SSF103473">
    <property type="entry name" value="MFS general substrate transporter"/>
    <property type="match status" value="1"/>
</dbReference>
<proteinExistence type="predicted"/>
<dbReference type="AlphaFoldDB" id="C7QZ22"/>